<evidence type="ECO:0000313" key="3">
    <source>
        <dbReference type="EMBL" id="GIQ89420.1"/>
    </source>
</evidence>
<protein>
    <recommendedName>
        <fullName evidence="2">Cyclin-like domain-containing protein</fullName>
    </recommendedName>
</protein>
<dbReference type="InterPro" id="IPR013763">
    <property type="entry name" value="Cyclin-like_dom"/>
</dbReference>
<evidence type="ECO:0000259" key="2">
    <source>
        <dbReference type="SMART" id="SM00385"/>
    </source>
</evidence>
<name>A0A9K3D6Q5_9EUKA</name>
<dbReference type="InterPro" id="IPR036915">
    <property type="entry name" value="Cyclin-like_sf"/>
</dbReference>
<accession>A0A9K3D6Q5</accession>
<dbReference type="InterPro" id="IPR039361">
    <property type="entry name" value="Cyclin"/>
</dbReference>
<feature type="domain" description="Cyclin-like" evidence="2">
    <location>
        <begin position="187"/>
        <end position="280"/>
    </location>
</feature>
<organism evidence="3 4">
    <name type="scientific">Kipferlia bialata</name>
    <dbReference type="NCBI Taxonomy" id="797122"/>
    <lineage>
        <taxon>Eukaryota</taxon>
        <taxon>Metamonada</taxon>
        <taxon>Carpediemonas-like organisms</taxon>
        <taxon>Kipferlia</taxon>
    </lineage>
</organism>
<dbReference type="EMBL" id="BDIP01005026">
    <property type="protein sequence ID" value="GIQ89420.1"/>
    <property type="molecule type" value="Genomic_DNA"/>
</dbReference>
<comment type="caution">
    <text evidence="3">The sequence shown here is derived from an EMBL/GenBank/DDBJ whole genome shotgun (WGS) entry which is preliminary data.</text>
</comment>
<proteinExistence type="inferred from homology"/>
<gene>
    <name evidence="3" type="ORF">KIPB_011885</name>
</gene>
<comment type="similarity">
    <text evidence="1">Belongs to the cyclin family.</text>
</comment>
<dbReference type="Proteomes" id="UP000265618">
    <property type="component" value="Unassembled WGS sequence"/>
</dbReference>
<dbReference type="SMART" id="SM00385">
    <property type="entry name" value="CYCLIN"/>
    <property type="match status" value="1"/>
</dbReference>
<evidence type="ECO:0000256" key="1">
    <source>
        <dbReference type="RuleBase" id="RU000383"/>
    </source>
</evidence>
<dbReference type="AlphaFoldDB" id="A0A9K3D6Q5"/>
<dbReference type="InterPro" id="IPR006671">
    <property type="entry name" value="Cyclin_N"/>
</dbReference>
<keyword evidence="4" id="KW-1185">Reference proteome</keyword>
<dbReference type="PANTHER" id="PTHR10177">
    <property type="entry name" value="CYCLINS"/>
    <property type="match status" value="1"/>
</dbReference>
<evidence type="ECO:0000313" key="4">
    <source>
        <dbReference type="Proteomes" id="UP000265618"/>
    </source>
</evidence>
<dbReference type="Pfam" id="PF00134">
    <property type="entry name" value="Cyclin_N"/>
    <property type="match status" value="1"/>
</dbReference>
<sequence length="281" mass="31751">MPYGFFSRQQTQAGQAYGQTGYPQATAYSSWGKQSTEQQNTCSDVSGGLWGMGSEQLANQMRRSENVPKNGDSGREVSVAHYLDQCASQLEDVTNTTLFGTVIEDSHMSVIERPQSAVPQVMPNASPYDIHAIDTEHHANPRFCTGISEQVFRNLRVSELNYRVDPHYCSLIQRAEINPHVVHLTVDWMVERAHKLRLSQESLFLACAYLHRFLERETIASSQLYLLAISCLFIACKFYEPLLFATNGRCRVPSIDKFVATGRNRYTKAELKQMELVVLDS</sequence>
<dbReference type="SUPFAM" id="SSF47954">
    <property type="entry name" value="Cyclin-like"/>
    <property type="match status" value="1"/>
</dbReference>
<dbReference type="OrthoDB" id="5590282at2759"/>
<keyword evidence="1" id="KW-0195">Cyclin</keyword>
<reference evidence="3 4" key="1">
    <citation type="journal article" date="2018" name="PLoS ONE">
        <title>The draft genome of Kipferlia bialata reveals reductive genome evolution in fornicate parasites.</title>
        <authorList>
            <person name="Tanifuji G."/>
            <person name="Takabayashi S."/>
            <person name="Kume K."/>
            <person name="Takagi M."/>
            <person name="Nakayama T."/>
            <person name="Kamikawa R."/>
            <person name="Inagaki Y."/>
            <person name="Hashimoto T."/>
        </authorList>
    </citation>
    <scope>NUCLEOTIDE SEQUENCE [LARGE SCALE GENOMIC DNA]</scope>
    <source>
        <strain evidence="3">NY0173</strain>
    </source>
</reference>
<dbReference type="Gene3D" id="1.10.472.10">
    <property type="entry name" value="Cyclin-like"/>
    <property type="match status" value="2"/>
</dbReference>